<dbReference type="PANTHER" id="PTHR43545">
    <property type="entry name" value="FORMATE DEHYDROGENASE, NITRATE-INDUCIBLE, IRON-SULFUR SUBUNIT"/>
    <property type="match status" value="1"/>
</dbReference>
<evidence type="ECO:0000256" key="1">
    <source>
        <dbReference type="ARBA" id="ARBA00004196"/>
    </source>
</evidence>
<keyword evidence="2" id="KW-0004">4Fe-4S</keyword>
<reference evidence="8 9" key="1">
    <citation type="journal article" date="2011" name="J. Bacteriol.">
        <title>Genome sequence of the mercury-methylating and pleomorphic Desulfovibrio africanus Strain Walvis Bay.</title>
        <authorList>
            <person name="Brown S.D."/>
            <person name="Wall J.D."/>
            <person name="Kucken A.M."/>
            <person name="Gilmour C.C."/>
            <person name="Podar M."/>
            <person name="Brandt C.C."/>
            <person name="Teshima H."/>
            <person name="Detter J.C."/>
            <person name="Han C.S."/>
            <person name="Land M.L."/>
            <person name="Lucas S."/>
            <person name="Han J."/>
            <person name="Pennacchio L."/>
            <person name="Nolan M."/>
            <person name="Pitluck S."/>
            <person name="Woyke T."/>
            <person name="Goodwin L."/>
            <person name="Palumbo A.V."/>
            <person name="Elias D.A."/>
        </authorList>
    </citation>
    <scope>NUCLEOTIDE SEQUENCE [LARGE SCALE GENOMIC DNA]</scope>
    <source>
        <strain evidence="8 9">Walvis Bay</strain>
    </source>
</reference>
<organism evidence="8 9">
    <name type="scientific">Desulfocurvibacter africanus subsp. africanus str. Walvis Bay</name>
    <dbReference type="NCBI Taxonomy" id="690850"/>
    <lineage>
        <taxon>Bacteria</taxon>
        <taxon>Pseudomonadati</taxon>
        <taxon>Thermodesulfobacteriota</taxon>
        <taxon>Desulfovibrionia</taxon>
        <taxon>Desulfovibrionales</taxon>
        <taxon>Desulfovibrionaceae</taxon>
        <taxon>Desulfocurvibacter</taxon>
    </lineage>
</organism>
<dbReference type="AlphaFoldDB" id="F3YYM2"/>
<dbReference type="EMBL" id="CP003221">
    <property type="protein sequence ID" value="EGJ50776.1"/>
    <property type="molecule type" value="Genomic_DNA"/>
</dbReference>
<evidence type="ECO:0000256" key="6">
    <source>
        <dbReference type="ARBA" id="ARBA00023014"/>
    </source>
</evidence>
<feature type="domain" description="4Fe-4S ferredoxin-type" evidence="7">
    <location>
        <begin position="20"/>
        <end position="48"/>
    </location>
</feature>
<dbReference type="InterPro" id="IPR051555">
    <property type="entry name" value="FDH_Electron_Transfer_Unit"/>
</dbReference>
<dbReference type="Pfam" id="PF13247">
    <property type="entry name" value="Fer4_11"/>
    <property type="match status" value="1"/>
</dbReference>
<evidence type="ECO:0000259" key="7">
    <source>
        <dbReference type="PROSITE" id="PS51379"/>
    </source>
</evidence>
<accession>F3YYM2</accession>
<keyword evidence="6" id="KW-0411">Iron-sulfur</keyword>
<dbReference type="SUPFAM" id="SSF54862">
    <property type="entry name" value="4Fe-4S ferredoxins"/>
    <property type="match status" value="1"/>
</dbReference>
<name>F3YYM2_DESAF</name>
<dbReference type="RefSeq" id="WP_014260475.1">
    <property type="nucleotide sequence ID" value="NC_016629.1"/>
</dbReference>
<dbReference type="GO" id="GO:0030313">
    <property type="term" value="C:cell envelope"/>
    <property type="evidence" value="ECO:0007669"/>
    <property type="project" value="UniProtKB-SubCell"/>
</dbReference>
<dbReference type="eggNOG" id="COG0437">
    <property type="taxonomic scope" value="Bacteria"/>
</dbReference>
<proteinExistence type="predicted"/>
<sequence>MSKIHAAPCGLSAAMTDECRTLYIDYSVCIGCETCEAVCRFVYERPRIQMTCTIEGIAAPLYCRHCDNPKCANACPRGALTKDAQGAVILQQMLCRGCETRNCVVACPYSAMLLTGTGVAVTKCDMCITRRAVGLGPACAETCPAGAILYVERGRLAEIITPEAAEAEARVLAHVRPPLHGKPSKDE</sequence>
<feature type="domain" description="4Fe-4S ferredoxin-type" evidence="7">
    <location>
        <begin position="86"/>
        <end position="117"/>
    </location>
</feature>
<dbReference type="HOGENOM" id="CLU_043374_3_3_7"/>
<keyword evidence="4" id="KW-0677">Repeat</keyword>
<keyword evidence="9" id="KW-1185">Reference proteome</keyword>
<evidence type="ECO:0000256" key="2">
    <source>
        <dbReference type="ARBA" id="ARBA00022485"/>
    </source>
</evidence>
<dbReference type="STRING" id="690850.Desaf_2453"/>
<keyword evidence="3" id="KW-0479">Metal-binding</keyword>
<evidence type="ECO:0000256" key="3">
    <source>
        <dbReference type="ARBA" id="ARBA00022723"/>
    </source>
</evidence>
<dbReference type="GO" id="GO:0046872">
    <property type="term" value="F:metal ion binding"/>
    <property type="evidence" value="ECO:0007669"/>
    <property type="project" value="UniProtKB-KW"/>
</dbReference>
<evidence type="ECO:0000256" key="5">
    <source>
        <dbReference type="ARBA" id="ARBA00023004"/>
    </source>
</evidence>
<dbReference type="CDD" id="cd04410">
    <property type="entry name" value="DMSOR_beta-like"/>
    <property type="match status" value="1"/>
</dbReference>
<evidence type="ECO:0000313" key="8">
    <source>
        <dbReference type="EMBL" id="EGJ50776.1"/>
    </source>
</evidence>
<keyword evidence="5" id="KW-0408">Iron</keyword>
<dbReference type="PROSITE" id="PS51379">
    <property type="entry name" value="4FE4S_FER_2"/>
    <property type="match status" value="2"/>
</dbReference>
<dbReference type="GO" id="GO:0051539">
    <property type="term" value="F:4 iron, 4 sulfur cluster binding"/>
    <property type="evidence" value="ECO:0007669"/>
    <property type="project" value="UniProtKB-KW"/>
</dbReference>
<comment type="subcellular location">
    <subcellularLocation>
        <location evidence="1">Cell envelope</location>
    </subcellularLocation>
</comment>
<gene>
    <name evidence="8" type="ORF">Desaf_2453</name>
</gene>
<evidence type="ECO:0000256" key="4">
    <source>
        <dbReference type="ARBA" id="ARBA00022737"/>
    </source>
</evidence>
<protein>
    <submittedName>
        <fullName evidence="8">4Fe-4S ferredoxin iron-sulfur binding domain-containing protein</fullName>
    </submittedName>
</protein>
<dbReference type="InterPro" id="IPR017896">
    <property type="entry name" value="4Fe4S_Fe-S-bd"/>
</dbReference>
<evidence type="ECO:0000313" key="9">
    <source>
        <dbReference type="Proteomes" id="UP000007844"/>
    </source>
</evidence>
<dbReference type="KEGG" id="daf:Desaf_2453"/>
<dbReference type="Gene3D" id="3.30.70.20">
    <property type="match status" value="2"/>
</dbReference>
<dbReference type="Proteomes" id="UP000007844">
    <property type="component" value="Chromosome"/>
</dbReference>
<dbReference type="PANTHER" id="PTHR43545:SF4">
    <property type="entry name" value="IRON-SULFUR PROTEIN"/>
    <property type="match status" value="1"/>
</dbReference>